<feature type="domain" description="DUF7587" evidence="1">
    <location>
        <begin position="41"/>
        <end position="176"/>
    </location>
</feature>
<name>A0AAV9HGG6_9PEZI</name>
<evidence type="ECO:0000259" key="1">
    <source>
        <dbReference type="Pfam" id="PF24494"/>
    </source>
</evidence>
<proteinExistence type="predicted"/>
<dbReference type="Proteomes" id="UP001321749">
    <property type="component" value="Unassembled WGS sequence"/>
</dbReference>
<protein>
    <recommendedName>
        <fullName evidence="1">DUF7587 domain-containing protein</fullName>
    </recommendedName>
</protein>
<dbReference type="AlphaFoldDB" id="A0AAV9HGG6"/>
<evidence type="ECO:0000313" key="2">
    <source>
        <dbReference type="EMBL" id="KAK4459180.1"/>
    </source>
</evidence>
<comment type="caution">
    <text evidence="2">The sequence shown here is derived from an EMBL/GenBank/DDBJ whole genome shotgun (WGS) entry which is preliminary data.</text>
</comment>
<keyword evidence="3" id="KW-1185">Reference proteome</keyword>
<dbReference type="EMBL" id="MU865044">
    <property type="protein sequence ID" value="KAK4459180.1"/>
    <property type="molecule type" value="Genomic_DNA"/>
</dbReference>
<reference evidence="2" key="2">
    <citation type="submission" date="2023-06" db="EMBL/GenBank/DDBJ databases">
        <authorList>
            <consortium name="Lawrence Berkeley National Laboratory"/>
            <person name="Mondo S.J."/>
            <person name="Hensen N."/>
            <person name="Bonometti L."/>
            <person name="Westerberg I."/>
            <person name="Brannstrom I.O."/>
            <person name="Guillou S."/>
            <person name="Cros-Aarteil S."/>
            <person name="Calhoun S."/>
            <person name="Haridas S."/>
            <person name="Kuo A."/>
            <person name="Pangilinan J."/>
            <person name="Riley R."/>
            <person name="Labutti K."/>
            <person name="Andreopoulos B."/>
            <person name="Lipzen A."/>
            <person name="Chen C."/>
            <person name="Yanf M."/>
            <person name="Daum C."/>
            <person name="Ng V."/>
            <person name="Clum A."/>
            <person name="Steindorff A."/>
            <person name="Ohm R."/>
            <person name="Martin F."/>
            <person name="Silar P."/>
            <person name="Natvig D."/>
            <person name="Lalanne C."/>
            <person name="Gautier V."/>
            <person name="Ament-Velasquez S.L."/>
            <person name="Kruys A."/>
            <person name="Hutchinson M.I."/>
            <person name="Powell A.J."/>
            <person name="Barry K."/>
            <person name="Miller A.N."/>
            <person name="Grigoriev I.V."/>
            <person name="Debuchy R."/>
            <person name="Gladieux P."/>
            <person name="Thoren M.H."/>
            <person name="Johannesson H."/>
        </authorList>
    </citation>
    <scope>NUCLEOTIDE SEQUENCE</scope>
    <source>
        <strain evidence="2">PSN324</strain>
    </source>
</reference>
<dbReference type="InterPro" id="IPR056009">
    <property type="entry name" value="DUF7587"/>
</dbReference>
<sequence>MRDYSIRIRCHNLPWSSSDSDRDITLYHVFDGSASCQTPYIAGKGIKSGKDCRPLDPGQTCILRSAKIVRRHLDWSNRTPTHFISLWDDYDTAAREARRRADAGTHGRVGIVRVSLRGLVRNARERGGVVFRPYKVVRASRHAPRTRRAAAEVWKGFPLSRKEWLAYGEVPQSCVAGVEYFEGAGARYYPRTEMSMIAGFSLLSLD</sequence>
<reference evidence="2" key="1">
    <citation type="journal article" date="2023" name="Mol. Phylogenet. Evol.">
        <title>Genome-scale phylogeny and comparative genomics of the fungal order Sordariales.</title>
        <authorList>
            <person name="Hensen N."/>
            <person name="Bonometti L."/>
            <person name="Westerberg I."/>
            <person name="Brannstrom I.O."/>
            <person name="Guillou S."/>
            <person name="Cros-Aarteil S."/>
            <person name="Calhoun S."/>
            <person name="Haridas S."/>
            <person name="Kuo A."/>
            <person name="Mondo S."/>
            <person name="Pangilinan J."/>
            <person name="Riley R."/>
            <person name="LaButti K."/>
            <person name="Andreopoulos B."/>
            <person name="Lipzen A."/>
            <person name="Chen C."/>
            <person name="Yan M."/>
            <person name="Daum C."/>
            <person name="Ng V."/>
            <person name="Clum A."/>
            <person name="Steindorff A."/>
            <person name="Ohm R.A."/>
            <person name="Martin F."/>
            <person name="Silar P."/>
            <person name="Natvig D.O."/>
            <person name="Lalanne C."/>
            <person name="Gautier V."/>
            <person name="Ament-Velasquez S.L."/>
            <person name="Kruys A."/>
            <person name="Hutchinson M.I."/>
            <person name="Powell A.J."/>
            <person name="Barry K."/>
            <person name="Miller A.N."/>
            <person name="Grigoriev I.V."/>
            <person name="Debuchy R."/>
            <person name="Gladieux P."/>
            <person name="Hiltunen Thoren M."/>
            <person name="Johannesson H."/>
        </authorList>
    </citation>
    <scope>NUCLEOTIDE SEQUENCE</scope>
    <source>
        <strain evidence="2">PSN324</strain>
    </source>
</reference>
<dbReference type="Pfam" id="PF24494">
    <property type="entry name" value="DUF7587"/>
    <property type="match status" value="1"/>
</dbReference>
<gene>
    <name evidence="2" type="ORF">QBC42DRAFT_289831</name>
</gene>
<evidence type="ECO:0000313" key="3">
    <source>
        <dbReference type="Proteomes" id="UP001321749"/>
    </source>
</evidence>
<accession>A0AAV9HGG6</accession>
<organism evidence="2 3">
    <name type="scientific">Cladorrhinum samala</name>
    <dbReference type="NCBI Taxonomy" id="585594"/>
    <lineage>
        <taxon>Eukaryota</taxon>
        <taxon>Fungi</taxon>
        <taxon>Dikarya</taxon>
        <taxon>Ascomycota</taxon>
        <taxon>Pezizomycotina</taxon>
        <taxon>Sordariomycetes</taxon>
        <taxon>Sordariomycetidae</taxon>
        <taxon>Sordariales</taxon>
        <taxon>Podosporaceae</taxon>
        <taxon>Cladorrhinum</taxon>
    </lineage>
</organism>